<dbReference type="GeneID" id="89634188"/>
<dbReference type="AlphaFoldDB" id="A0A2Z3KFU4"/>
<evidence type="ECO:0000313" key="1">
    <source>
        <dbReference type="EMBL" id="AWN66560.1"/>
    </source>
</evidence>
<sequence>MKTLAEKTTWLLNHTSYNVTRAWYEVNPARTAAIYDREYKKYLRITLNKRKNEVIESNRAAHQEQSERIAKKCFELFGKKASELTLSEKKVMFQESIELV</sequence>
<organism evidence="1 2">
    <name type="scientific">Lactococcus lactis subsp. lactis</name>
    <name type="common">Streptococcus lactis</name>
    <dbReference type="NCBI Taxonomy" id="1360"/>
    <lineage>
        <taxon>Bacteria</taxon>
        <taxon>Bacillati</taxon>
        <taxon>Bacillota</taxon>
        <taxon>Bacilli</taxon>
        <taxon>Lactobacillales</taxon>
        <taxon>Streptococcaceae</taxon>
        <taxon>Lactococcus</taxon>
    </lineage>
</organism>
<accession>A0A2Z3KFU4</accession>
<gene>
    <name evidence="1" type="ORF">LL14B4_10385</name>
</gene>
<dbReference type="Proteomes" id="UP000245919">
    <property type="component" value="Chromosome"/>
</dbReference>
<evidence type="ECO:0000313" key="2">
    <source>
        <dbReference type="Proteomes" id="UP000245919"/>
    </source>
</evidence>
<name>A0A2Z3KFU4_LACLL</name>
<dbReference type="EMBL" id="CP028160">
    <property type="protein sequence ID" value="AWN66560.1"/>
    <property type="molecule type" value="Genomic_DNA"/>
</dbReference>
<reference evidence="1 2" key="1">
    <citation type="submission" date="2018-03" db="EMBL/GenBank/DDBJ databases">
        <title>Genome sequence of Lactococcus lactis strain 14B4 from almond drupe.</title>
        <authorList>
            <person name="Tran T.D."/>
            <person name="McGarvey J.A."/>
            <person name="Huynh S."/>
            <person name="Parker C.T."/>
        </authorList>
    </citation>
    <scope>NUCLEOTIDE SEQUENCE [LARGE SCALE GENOMIC DNA]</scope>
    <source>
        <strain evidence="1 2">14B4</strain>
    </source>
</reference>
<proteinExistence type="predicted"/>
<dbReference type="RefSeq" id="WP_109991247.1">
    <property type="nucleotide sequence ID" value="NZ_CP028160.1"/>
</dbReference>
<protein>
    <submittedName>
        <fullName evidence="1">Uncharacterized protein</fullName>
    </submittedName>
</protein>